<proteinExistence type="predicted"/>
<dbReference type="EMBL" id="MU795001">
    <property type="protein sequence ID" value="KAJ3813153.1"/>
    <property type="molecule type" value="Genomic_DNA"/>
</dbReference>
<sequence>MSRNTIWIIGFLEVALVFLFVNSAVAKPLFKHTTSVLQELCSSFAAFALNSGPSLFNMADSTLSDYSVLSLLVVSLEVNDKEIARLNMGFTIYVWIRIVLAVVFTQFGYTIILVALAMLTHFSFDKNVWKRDIDSSPAPFPFAIIVSILLPCVFHRPDLTLLPFPSGPADASPVIRPPYINIINYSAELRRHYSSSPHVNSRFGNTSQQHFQDFKKKFHHDLTITSASPQCSTTEVVVSSHATHVVG</sequence>
<dbReference type="Proteomes" id="UP001163835">
    <property type="component" value="Unassembled WGS sequence"/>
</dbReference>
<organism evidence="1 2">
    <name type="scientific">Lentinula aff. lateritia</name>
    <dbReference type="NCBI Taxonomy" id="2804960"/>
    <lineage>
        <taxon>Eukaryota</taxon>
        <taxon>Fungi</taxon>
        <taxon>Dikarya</taxon>
        <taxon>Basidiomycota</taxon>
        <taxon>Agaricomycotina</taxon>
        <taxon>Agaricomycetes</taxon>
        <taxon>Agaricomycetidae</taxon>
        <taxon>Agaricales</taxon>
        <taxon>Marasmiineae</taxon>
        <taxon>Omphalotaceae</taxon>
        <taxon>Lentinula</taxon>
    </lineage>
</organism>
<evidence type="ECO:0000313" key="2">
    <source>
        <dbReference type="Proteomes" id="UP001163835"/>
    </source>
</evidence>
<accession>A0ACC1U8L4</accession>
<keyword evidence="2" id="KW-1185">Reference proteome</keyword>
<name>A0ACC1U8L4_9AGAR</name>
<reference evidence="1" key="1">
    <citation type="submission" date="2022-09" db="EMBL/GenBank/DDBJ databases">
        <title>A Global Phylogenomic Analysis of the Shiitake Genus Lentinula.</title>
        <authorList>
            <consortium name="DOE Joint Genome Institute"/>
            <person name="Sierra-Patev S."/>
            <person name="Min B."/>
            <person name="Naranjo-Ortiz M."/>
            <person name="Looney B."/>
            <person name="Konkel Z."/>
            <person name="Slot J.C."/>
            <person name="Sakamoto Y."/>
            <person name="Steenwyk J.L."/>
            <person name="Rokas A."/>
            <person name="Carro J."/>
            <person name="Camarero S."/>
            <person name="Ferreira P."/>
            <person name="Molpeceres G."/>
            <person name="Ruiz-Duenas F.J."/>
            <person name="Serrano A."/>
            <person name="Henrissat B."/>
            <person name="Drula E."/>
            <person name="Hughes K.W."/>
            <person name="Mata J.L."/>
            <person name="Ishikawa N.K."/>
            <person name="Vargas-Isla R."/>
            <person name="Ushijima S."/>
            <person name="Smith C.A."/>
            <person name="Ahrendt S."/>
            <person name="Andreopoulos W."/>
            <person name="He G."/>
            <person name="Labutti K."/>
            <person name="Lipzen A."/>
            <person name="Ng V."/>
            <person name="Riley R."/>
            <person name="Sandor L."/>
            <person name="Barry K."/>
            <person name="Martinez A.T."/>
            <person name="Xiao Y."/>
            <person name="Gibbons J.G."/>
            <person name="Terashima K."/>
            <person name="Grigoriev I.V."/>
            <person name="Hibbett D.S."/>
        </authorList>
    </citation>
    <scope>NUCLEOTIDE SEQUENCE</scope>
    <source>
        <strain evidence="1">TMI1499</strain>
    </source>
</reference>
<evidence type="ECO:0000313" key="1">
    <source>
        <dbReference type="EMBL" id="KAJ3813153.1"/>
    </source>
</evidence>
<comment type="caution">
    <text evidence="1">The sequence shown here is derived from an EMBL/GenBank/DDBJ whole genome shotgun (WGS) entry which is preliminary data.</text>
</comment>
<protein>
    <submittedName>
        <fullName evidence="1">Uncharacterized protein</fullName>
    </submittedName>
</protein>
<gene>
    <name evidence="1" type="ORF">F5876DRAFT_74158</name>
</gene>